<protein>
    <submittedName>
        <fullName evidence="1">Uncharacterized protein</fullName>
    </submittedName>
</protein>
<comment type="caution">
    <text evidence="1">The sequence shown here is derived from an EMBL/GenBank/DDBJ whole genome shotgun (WGS) entry which is preliminary data.</text>
</comment>
<evidence type="ECO:0000313" key="1">
    <source>
        <dbReference type="EMBL" id="KAK0444646.1"/>
    </source>
</evidence>
<name>A0AA39MRQ7_ARMTA</name>
<evidence type="ECO:0000313" key="2">
    <source>
        <dbReference type="Proteomes" id="UP001175211"/>
    </source>
</evidence>
<gene>
    <name evidence="1" type="ORF">EV420DRAFT_1751785</name>
</gene>
<reference evidence="1" key="1">
    <citation type="submission" date="2023-06" db="EMBL/GenBank/DDBJ databases">
        <authorList>
            <consortium name="Lawrence Berkeley National Laboratory"/>
            <person name="Ahrendt S."/>
            <person name="Sahu N."/>
            <person name="Indic B."/>
            <person name="Wong-Bajracharya J."/>
            <person name="Merenyi Z."/>
            <person name="Ke H.-M."/>
            <person name="Monk M."/>
            <person name="Kocsube S."/>
            <person name="Drula E."/>
            <person name="Lipzen A."/>
            <person name="Balint B."/>
            <person name="Henrissat B."/>
            <person name="Andreopoulos B."/>
            <person name="Martin F.M."/>
            <person name="Harder C.B."/>
            <person name="Rigling D."/>
            <person name="Ford K.L."/>
            <person name="Foster G.D."/>
            <person name="Pangilinan J."/>
            <person name="Papanicolaou A."/>
            <person name="Barry K."/>
            <person name="LaButti K."/>
            <person name="Viragh M."/>
            <person name="Koriabine M."/>
            <person name="Yan M."/>
            <person name="Riley R."/>
            <person name="Champramary S."/>
            <person name="Plett K.L."/>
            <person name="Tsai I.J."/>
            <person name="Slot J."/>
            <person name="Sipos G."/>
            <person name="Plett J."/>
            <person name="Nagy L.G."/>
            <person name="Grigoriev I.V."/>
        </authorList>
    </citation>
    <scope>NUCLEOTIDE SEQUENCE</scope>
    <source>
        <strain evidence="1">CCBAS 213</strain>
    </source>
</reference>
<proteinExistence type="predicted"/>
<dbReference type="RefSeq" id="XP_060325216.1">
    <property type="nucleotide sequence ID" value="XM_060480381.1"/>
</dbReference>
<accession>A0AA39MRQ7</accession>
<dbReference type="GeneID" id="85363929"/>
<dbReference type="EMBL" id="JAUEPS010000053">
    <property type="protein sequence ID" value="KAK0444646.1"/>
    <property type="molecule type" value="Genomic_DNA"/>
</dbReference>
<keyword evidence="2" id="KW-1185">Reference proteome</keyword>
<dbReference type="AlphaFoldDB" id="A0AA39MRQ7"/>
<sequence>MNVAHWALKGFPKPDPVVPPTLTKIGNMGDEGWDTVGESCNGRLNLPPTHSGADCDLSRRRGNARMSFFEQEAEGGGYHPEVESRHPFLKRANERPEYEGLSVRVAQKEMGDGGDRCSSGGDASTSWNDGWREVLEIGGGGEYVIRLVAWVRSRHVYRQAKDEVEAEEGWDREWGMDGDALAWLLLNSARIIGACSTDKSRNEYTCKRSTCRGVRA</sequence>
<organism evidence="1 2">
    <name type="scientific">Armillaria tabescens</name>
    <name type="common">Ringless honey mushroom</name>
    <name type="synonym">Agaricus tabescens</name>
    <dbReference type="NCBI Taxonomy" id="1929756"/>
    <lineage>
        <taxon>Eukaryota</taxon>
        <taxon>Fungi</taxon>
        <taxon>Dikarya</taxon>
        <taxon>Basidiomycota</taxon>
        <taxon>Agaricomycotina</taxon>
        <taxon>Agaricomycetes</taxon>
        <taxon>Agaricomycetidae</taxon>
        <taxon>Agaricales</taxon>
        <taxon>Marasmiineae</taxon>
        <taxon>Physalacriaceae</taxon>
        <taxon>Desarmillaria</taxon>
    </lineage>
</organism>
<dbReference type="Proteomes" id="UP001175211">
    <property type="component" value="Unassembled WGS sequence"/>
</dbReference>